<evidence type="ECO:0008006" key="3">
    <source>
        <dbReference type="Google" id="ProtNLM"/>
    </source>
</evidence>
<proteinExistence type="predicted"/>
<reference evidence="1 2" key="1">
    <citation type="submission" date="2016-11" db="EMBL/GenBank/DDBJ databases">
        <authorList>
            <person name="Jaros S."/>
            <person name="Januszkiewicz K."/>
            <person name="Wedrychowicz H."/>
        </authorList>
    </citation>
    <scope>NUCLEOTIDE SEQUENCE [LARGE SCALE GENOMIC DNA]</scope>
    <source>
        <strain evidence="1">NCIMB 2154T</strain>
    </source>
</reference>
<dbReference type="Proteomes" id="UP000231564">
    <property type="component" value="Chromosome MARIT"/>
</dbReference>
<accession>A0A2H1E772</accession>
<dbReference type="AlphaFoldDB" id="A0A2H1E772"/>
<dbReference type="KEGG" id="tmar:MARIT_0725"/>
<dbReference type="STRING" id="1349785.GCA_000509405_01545"/>
<organism evidence="1 2">
    <name type="scientific">Tenacibaculum maritimum NCIMB 2154</name>
    <dbReference type="NCBI Taxonomy" id="1349785"/>
    <lineage>
        <taxon>Bacteria</taxon>
        <taxon>Pseudomonadati</taxon>
        <taxon>Bacteroidota</taxon>
        <taxon>Flavobacteriia</taxon>
        <taxon>Flavobacteriales</taxon>
        <taxon>Flavobacteriaceae</taxon>
        <taxon>Tenacibaculum</taxon>
    </lineage>
</organism>
<dbReference type="RefSeq" id="WP_024741125.1">
    <property type="nucleotide sequence ID" value="NZ_BAUG01000018.1"/>
</dbReference>
<dbReference type="OrthoDB" id="1203185at2"/>
<protein>
    <recommendedName>
        <fullName evidence="3">Lipoprotein</fullName>
    </recommendedName>
</protein>
<evidence type="ECO:0000313" key="1">
    <source>
        <dbReference type="EMBL" id="SFZ80639.1"/>
    </source>
</evidence>
<name>A0A2H1E772_9FLAO</name>
<dbReference type="EMBL" id="LT634361">
    <property type="protein sequence ID" value="SFZ80639.1"/>
    <property type="molecule type" value="Genomic_DNA"/>
</dbReference>
<keyword evidence="2" id="KW-1185">Reference proteome</keyword>
<dbReference type="PROSITE" id="PS51257">
    <property type="entry name" value="PROKAR_LIPOPROTEIN"/>
    <property type="match status" value="1"/>
</dbReference>
<gene>
    <name evidence="1" type="ORF">MARIT_0725</name>
</gene>
<evidence type="ECO:0000313" key="2">
    <source>
        <dbReference type="Proteomes" id="UP000231564"/>
    </source>
</evidence>
<sequence>MKKIVLSVLVAGSMLATSCKEAKKEAKEVTKETKDVADKAAEVAKEAATKVVTEAKETAGEVAEGAKEAVEGAKEAVEGVAKEATSVLEGVKIPEFSNPEVTKNLTEYATYAKEYIAANGNLGKISAMAAKGKELLAKGKELASKLDATELAKYKSALAAIQAKMAPAR</sequence>
<dbReference type="GeneID" id="47722301"/>